<keyword evidence="2" id="KW-0053">Apoptosis</keyword>
<proteinExistence type="inferred from homology"/>
<comment type="caution">
    <text evidence="7">The sequence shown here is derived from an EMBL/GenBank/DDBJ whole genome shotgun (WGS) entry which is preliminary data.</text>
</comment>
<feature type="domain" description="Peptidase C14 caspase" evidence="6">
    <location>
        <begin position="35"/>
        <end position="336"/>
    </location>
</feature>
<dbReference type="Gene3D" id="3.40.50.12660">
    <property type="match status" value="2"/>
</dbReference>
<feature type="region of interest" description="Disordered" evidence="5">
    <location>
        <begin position="1"/>
        <end position="27"/>
    </location>
</feature>
<dbReference type="Pfam" id="PF00656">
    <property type="entry name" value="Peptidase_C14"/>
    <property type="match status" value="1"/>
</dbReference>
<evidence type="ECO:0000256" key="5">
    <source>
        <dbReference type="SAM" id="MobiDB-lite"/>
    </source>
</evidence>
<dbReference type="GO" id="GO:0005737">
    <property type="term" value="C:cytoplasm"/>
    <property type="evidence" value="ECO:0007669"/>
    <property type="project" value="TreeGrafter"/>
</dbReference>
<name>A0A0A2VGP9_BEABA</name>
<reference evidence="7 8" key="1">
    <citation type="submission" date="2012-10" db="EMBL/GenBank/DDBJ databases">
        <title>Genome sequencing and analysis of entomopathogenic fungi Beauveria bassiana D1-5.</title>
        <authorList>
            <person name="Li Q."/>
            <person name="Wang L."/>
            <person name="Zhang Z."/>
            <person name="Wang Q."/>
            <person name="Ren J."/>
            <person name="Wang M."/>
            <person name="Xu W."/>
            <person name="Wang J."/>
            <person name="Lu Y."/>
            <person name="Du Q."/>
            <person name="Sun Z."/>
        </authorList>
    </citation>
    <scope>NUCLEOTIDE SEQUENCE [LARGE SCALE GENOMIC DNA]</scope>
    <source>
        <strain evidence="7 8">D1-5</strain>
    </source>
</reference>
<sequence length="346" mass="38615">MHHPSVTTSANFKPHWNTTETNERSPTPTAIMEVRKKSLLIGINYLGSDHQLNGCHRDVENIAEFLSYRGYSSDPRSQVILRDDLGGMYYPSGRNILAAIDWLVSEPGTCNFFHYSGHGGQVRDPTGQRPSGILDTICPVDFEERGQIDSDTLHQHLVSRMPSSSTLFAILDCCHSGSALELPYVYKTDDEGNVSLIDNIREGMHLMSEASDLLRGGFSFDKLAEARDLYAGATSFFRSFKHMGEEQQAEEGLGEDEDSAMYQQEHKMVAMFSGCRDDQTSADANIGGVNEGAMSWAFLQVMRTCPSPSFLQTLHETRLCLRQSNYEQVPQLSVGLQMDLERPLTL</sequence>
<dbReference type="InterPro" id="IPR029030">
    <property type="entry name" value="Caspase-like_dom_sf"/>
</dbReference>
<evidence type="ECO:0000256" key="3">
    <source>
        <dbReference type="ARBA" id="ARBA00022807"/>
    </source>
</evidence>
<dbReference type="STRING" id="1245745.A0A0A2VGP9"/>
<dbReference type="PANTHER" id="PTHR48104:SF30">
    <property type="entry name" value="METACASPASE-1"/>
    <property type="match status" value="1"/>
</dbReference>
<dbReference type="Proteomes" id="UP000030106">
    <property type="component" value="Unassembled WGS sequence"/>
</dbReference>
<evidence type="ECO:0000259" key="6">
    <source>
        <dbReference type="Pfam" id="PF00656"/>
    </source>
</evidence>
<protein>
    <submittedName>
        <fullName evidence="7">Metacaspase-1</fullName>
    </submittedName>
</protein>
<evidence type="ECO:0000313" key="8">
    <source>
        <dbReference type="Proteomes" id="UP000030106"/>
    </source>
</evidence>
<dbReference type="EMBL" id="ANFO01000733">
    <property type="protein sequence ID" value="KGQ07051.1"/>
    <property type="molecule type" value="Genomic_DNA"/>
</dbReference>
<dbReference type="OrthoDB" id="3223806at2759"/>
<accession>A0A0A2VGP9</accession>
<evidence type="ECO:0000256" key="1">
    <source>
        <dbReference type="ARBA" id="ARBA00009005"/>
    </source>
</evidence>
<organism evidence="7 8">
    <name type="scientific">Beauveria bassiana D1-5</name>
    <dbReference type="NCBI Taxonomy" id="1245745"/>
    <lineage>
        <taxon>Eukaryota</taxon>
        <taxon>Fungi</taxon>
        <taxon>Dikarya</taxon>
        <taxon>Ascomycota</taxon>
        <taxon>Pezizomycotina</taxon>
        <taxon>Sordariomycetes</taxon>
        <taxon>Hypocreomycetidae</taxon>
        <taxon>Hypocreales</taxon>
        <taxon>Cordycipitaceae</taxon>
        <taxon>Beauveria</taxon>
    </lineage>
</organism>
<evidence type="ECO:0000313" key="7">
    <source>
        <dbReference type="EMBL" id="KGQ07051.1"/>
    </source>
</evidence>
<dbReference type="InterPro" id="IPR050452">
    <property type="entry name" value="Metacaspase"/>
</dbReference>
<dbReference type="PANTHER" id="PTHR48104">
    <property type="entry name" value="METACASPASE-4"/>
    <property type="match status" value="1"/>
</dbReference>
<evidence type="ECO:0000256" key="4">
    <source>
        <dbReference type="ARBA" id="ARBA00023145"/>
    </source>
</evidence>
<keyword evidence="3" id="KW-0645">Protease</keyword>
<dbReference type="GO" id="GO:0006915">
    <property type="term" value="P:apoptotic process"/>
    <property type="evidence" value="ECO:0007669"/>
    <property type="project" value="UniProtKB-KW"/>
</dbReference>
<comment type="similarity">
    <text evidence="1">Belongs to the peptidase C14B family.</text>
</comment>
<dbReference type="SUPFAM" id="SSF52129">
    <property type="entry name" value="Caspase-like"/>
    <property type="match status" value="1"/>
</dbReference>
<dbReference type="AlphaFoldDB" id="A0A0A2VGP9"/>
<dbReference type="GO" id="GO:0004197">
    <property type="term" value="F:cysteine-type endopeptidase activity"/>
    <property type="evidence" value="ECO:0007669"/>
    <property type="project" value="InterPro"/>
</dbReference>
<dbReference type="HOGENOM" id="CLU_029389_3_0_1"/>
<keyword evidence="4" id="KW-0865">Zymogen</keyword>
<keyword evidence="3" id="KW-0378">Hydrolase</keyword>
<dbReference type="InterPro" id="IPR011600">
    <property type="entry name" value="Pept_C14_caspase"/>
</dbReference>
<keyword evidence="3" id="KW-0788">Thiol protease</keyword>
<dbReference type="GO" id="GO:0006508">
    <property type="term" value="P:proteolysis"/>
    <property type="evidence" value="ECO:0007669"/>
    <property type="project" value="InterPro"/>
</dbReference>
<dbReference type="eggNOG" id="KOG1546">
    <property type="taxonomic scope" value="Eukaryota"/>
</dbReference>
<evidence type="ECO:0000256" key="2">
    <source>
        <dbReference type="ARBA" id="ARBA00022703"/>
    </source>
</evidence>
<gene>
    <name evidence="7" type="ORF">BBAD15_g7576</name>
</gene>